<feature type="compositionally biased region" description="Low complexity" evidence="12">
    <location>
        <begin position="1339"/>
        <end position="1361"/>
    </location>
</feature>
<keyword evidence="5 13" id="KW-0812">Transmembrane</keyword>
<dbReference type="Pfam" id="PF13855">
    <property type="entry name" value="LRR_8"/>
    <property type="match status" value="3"/>
</dbReference>
<evidence type="ECO:0000256" key="10">
    <source>
        <dbReference type="ARBA" id="ARBA00023170"/>
    </source>
</evidence>
<feature type="compositionally biased region" description="Polar residues" evidence="12">
    <location>
        <begin position="1528"/>
        <end position="1542"/>
    </location>
</feature>
<dbReference type="Pfam" id="PF00001">
    <property type="entry name" value="7tm_1"/>
    <property type="match status" value="1"/>
</dbReference>
<dbReference type="InterPro" id="IPR001611">
    <property type="entry name" value="Leu-rich_rpt"/>
</dbReference>
<feature type="compositionally biased region" description="Polar residues" evidence="12">
    <location>
        <begin position="1118"/>
        <end position="1129"/>
    </location>
</feature>
<feature type="compositionally biased region" description="Polar residues" evidence="12">
    <location>
        <begin position="1023"/>
        <end position="1040"/>
    </location>
</feature>
<dbReference type="GO" id="GO:0005886">
    <property type="term" value="C:plasma membrane"/>
    <property type="evidence" value="ECO:0007669"/>
    <property type="project" value="UniProtKB-SubCell"/>
</dbReference>
<feature type="region of interest" description="Disordered" evidence="12">
    <location>
        <begin position="946"/>
        <end position="974"/>
    </location>
</feature>
<keyword evidence="4" id="KW-0433">Leucine-rich repeat</keyword>
<dbReference type="SMART" id="SM00364">
    <property type="entry name" value="LRR_BAC"/>
    <property type="match status" value="5"/>
</dbReference>
<dbReference type="GO" id="GO:0016500">
    <property type="term" value="F:protein-hormone receptor activity"/>
    <property type="evidence" value="ECO:0007669"/>
    <property type="project" value="InterPro"/>
</dbReference>
<dbReference type="PRINTS" id="PR00373">
    <property type="entry name" value="GLYCHORMONER"/>
</dbReference>
<feature type="compositionally biased region" description="Acidic residues" evidence="12">
    <location>
        <begin position="1239"/>
        <end position="1274"/>
    </location>
</feature>
<gene>
    <name evidence="16" type="ORF">Fcan01_01843</name>
</gene>
<dbReference type="GO" id="GO:0008528">
    <property type="term" value="F:G protein-coupled peptide receptor activity"/>
    <property type="evidence" value="ECO:0007669"/>
    <property type="project" value="TreeGrafter"/>
</dbReference>
<feature type="region of interest" description="Disordered" evidence="12">
    <location>
        <begin position="996"/>
        <end position="1050"/>
    </location>
</feature>
<evidence type="ECO:0000256" key="4">
    <source>
        <dbReference type="ARBA" id="ARBA00022614"/>
    </source>
</evidence>
<dbReference type="InterPro" id="IPR003591">
    <property type="entry name" value="Leu-rich_rpt_typical-subtyp"/>
</dbReference>
<name>A0A226F298_FOLCA</name>
<dbReference type="EMBL" id="LNIX01000001">
    <property type="protein sequence ID" value="OXA63321.1"/>
    <property type="molecule type" value="Genomic_DNA"/>
</dbReference>
<dbReference type="Gene3D" id="3.80.10.10">
    <property type="entry name" value="Ribonuclease Inhibitor"/>
    <property type="match status" value="3"/>
</dbReference>
<feature type="transmembrane region" description="Helical" evidence="13">
    <location>
        <begin position="630"/>
        <end position="650"/>
    </location>
</feature>
<feature type="compositionally biased region" description="Low complexity" evidence="12">
    <location>
        <begin position="1427"/>
        <end position="1442"/>
    </location>
</feature>
<sequence>MSVKGEPPLISLVLLQLVLLFGGIQSSSIQHTNELGSSRTNGVLPPQTPCPQACDCSAPSPPTSEAPQSAPPALFSIVTCSGQNITSIPDGIPVSTRKLDLSTNNISWVDHEKLGPLQDLHELSLSSNLIEELGESSFSSLSNLKELTLSRNQLTAFPTTAIPNNLELLNLEYNKISQLERHILPKNSKLHALLLGGNVIEKIDDSAFDGLELLQLLELDGNRLLEVPRALRKLTALQELSLANNRIALVDIPFHQIIPGVKFLLMRGNPLHNILPDAFSHLKHLKKLILSDVKNLTQFPDLNGTSSIEILRIDRCSVYSVPSNLCEIAPKLKSLDLKSNKLQNIPSLQDCKELRILELSVNEIENLKDGAFKTLSELHDLHLHHNRISKLTSSTFAGLVNLQNLDLAHNNINFIHPDTFLATPKLEDLNLGNNFFPDMPTKGLDRVVELKTFNNPNLREFPGPESFPRARRLVLSYAYHCCQFVADVSAPTSSKSFFDQSPIEESVLYPTEVGFRNALSELNLTDSWQGIVNLSNKAELAADFWETFGTPLATDSAWEEGSGDGALTRVRQFRPKDISCIPLPGPFLPCKDLFDWWTLRCGVWIVFLLALMGNGTVVFVQIFARTKMDVPRFLVCNLAIAGFLAVIDAATLGEFRKFAIPWQLSIPCQVAGFLGVLSSELGVFTLTVITLERHYVITHAMHLNKRLSLKHASYIMVIGWIFALIMAVLPLFGVSDYRKFAVCLPFETGDGVSLGYGIAKNMALLVFTDLLCWFPIAFFSLTAAFGLQLVSLEEAKVFTVFILPLNSCCNPFLYAILTKQFKKDCVLICKAIEESRVTRGIGRCRNSSNFSNRQTAPNTGSLTDKVSKDGQPCICHSGLHPGGDDVNGNAKYHRFIPAPEQLSRLGPFGRFFSRYILCQNSNKDSSRQREDPRMQNVRRYLYNTATANYPPDSQKHQRHPSVSSDNFSSSRSDSWRVQNRSCGLPLRLLEPRRRNSWAVTRKPSQESNLSSSRNDSSATSNSTATWRLSRSSVSSDANSHSGGGKSSFKKIPLNSAVNTSVLPGGANQNSCVTTTATVNRPKNLPTTAAGAAAVLASGPSGTSTLTNNISLQQQQQQGSSVNPSVNNESDFGINRSHMQPSQTQGNPNMQRRSSNPKTVTIADPLVKRKGQKKKKKGRKKRVVRRKPDADVIIIDDDEASAKIATNRPRLVRQSAFFSEEVIIEPEVCPVHGPLNYGTYDDDDEDEEAVSDIDEGDGDEDDDDDESDEEGESEGENSSPTDPILKPQGGGGQIGIALVIVPRRLSTISSRDTLSIRSRDESDHLLNECGFSGGGGGVSPGSNFNPSTSSPGPSGYEYSPNGPSTLLLPAGFGRRKMSEQPNVQFFVVPASSGLLSSAKWHSMSSVESGNQSNNQQPIQVVQAAHFVSSPSQSRSQSRSQSPRGLRANMKHDGQKMTSMVENQQEEEIGLCCDDREETPPGSREDTGPSNSNLPARNFGFRDPNERRVSFQLPTVTVAMLSGDGRGESATVNNSGDPTQSSEV</sequence>
<evidence type="ECO:0000256" key="3">
    <source>
        <dbReference type="ARBA" id="ARBA00022475"/>
    </source>
</evidence>
<dbReference type="SMART" id="SM00369">
    <property type="entry name" value="LRR_TYP"/>
    <property type="match status" value="11"/>
</dbReference>
<feature type="signal peptide" evidence="14">
    <location>
        <begin position="1"/>
        <end position="26"/>
    </location>
</feature>
<dbReference type="Proteomes" id="UP000198287">
    <property type="component" value="Unassembled WGS sequence"/>
</dbReference>
<organism evidence="16 17">
    <name type="scientific">Folsomia candida</name>
    <name type="common">Springtail</name>
    <dbReference type="NCBI Taxonomy" id="158441"/>
    <lineage>
        <taxon>Eukaryota</taxon>
        <taxon>Metazoa</taxon>
        <taxon>Ecdysozoa</taxon>
        <taxon>Arthropoda</taxon>
        <taxon>Hexapoda</taxon>
        <taxon>Collembola</taxon>
        <taxon>Entomobryomorpha</taxon>
        <taxon>Isotomoidea</taxon>
        <taxon>Isotomidae</taxon>
        <taxon>Proisotominae</taxon>
        <taxon>Folsomia</taxon>
    </lineage>
</organism>
<evidence type="ECO:0000259" key="15">
    <source>
        <dbReference type="PROSITE" id="PS50262"/>
    </source>
</evidence>
<dbReference type="SUPFAM" id="SSF52058">
    <property type="entry name" value="L domain-like"/>
    <property type="match status" value="2"/>
</dbReference>
<feature type="region of interest" description="Disordered" evidence="12">
    <location>
        <begin position="1112"/>
        <end position="1185"/>
    </location>
</feature>
<evidence type="ECO:0000313" key="16">
    <source>
        <dbReference type="EMBL" id="OXA63321.1"/>
    </source>
</evidence>
<dbReference type="OrthoDB" id="1883493at2759"/>
<dbReference type="PANTHER" id="PTHR24372:SF82">
    <property type="entry name" value="RICKETS"/>
    <property type="match status" value="1"/>
</dbReference>
<dbReference type="InterPro" id="IPR032675">
    <property type="entry name" value="LRR_dom_sf"/>
</dbReference>
<feature type="transmembrane region" description="Helical" evidence="13">
    <location>
        <begin position="602"/>
        <end position="623"/>
    </location>
</feature>
<accession>A0A226F298</accession>
<dbReference type="InterPro" id="IPR000276">
    <property type="entry name" value="GPCR_Rhodpsn"/>
</dbReference>
<protein>
    <submittedName>
        <fullName evidence="16">Leucine-rich repeat-containing G-protein coupled receptor 5</fullName>
    </submittedName>
</protein>
<keyword evidence="11" id="KW-0807">Transducer</keyword>
<feature type="region of interest" description="Disordered" evidence="12">
    <location>
        <begin position="1519"/>
        <end position="1542"/>
    </location>
</feature>
<dbReference type="SUPFAM" id="SSF81321">
    <property type="entry name" value="Family A G protein-coupled receptor-like"/>
    <property type="match status" value="1"/>
</dbReference>
<dbReference type="STRING" id="158441.A0A226F298"/>
<reference evidence="16 17" key="1">
    <citation type="submission" date="2015-12" db="EMBL/GenBank/DDBJ databases">
        <title>The genome of Folsomia candida.</title>
        <authorList>
            <person name="Faddeeva A."/>
            <person name="Derks M.F."/>
            <person name="Anvar Y."/>
            <person name="Smit S."/>
            <person name="Van Straalen N."/>
            <person name="Roelofs D."/>
        </authorList>
    </citation>
    <scope>NUCLEOTIDE SEQUENCE [LARGE SCALE GENOMIC DNA]</scope>
    <source>
        <strain evidence="16 17">VU population</strain>
        <tissue evidence="16">Whole body</tissue>
    </source>
</reference>
<feature type="transmembrane region" description="Helical" evidence="13">
    <location>
        <begin position="797"/>
        <end position="817"/>
    </location>
</feature>
<dbReference type="PROSITE" id="PS50262">
    <property type="entry name" value="G_PROTEIN_RECEP_F1_2"/>
    <property type="match status" value="1"/>
</dbReference>
<dbReference type="Gene3D" id="1.20.1070.10">
    <property type="entry name" value="Rhodopsin 7-helix transmembrane proteins"/>
    <property type="match status" value="2"/>
</dbReference>
<keyword evidence="7 13" id="KW-1133">Transmembrane helix</keyword>
<feature type="region of interest" description="Disordered" evidence="12">
    <location>
        <begin position="1472"/>
        <end position="1505"/>
    </location>
</feature>
<evidence type="ECO:0000256" key="7">
    <source>
        <dbReference type="ARBA" id="ARBA00022989"/>
    </source>
</evidence>
<feature type="transmembrane region" description="Helical" evidence="13">
    <location>
        <begin position="762"/>
        <end position="785"/>
    </location>
</feature>
<keyword evidence="3" id="KW-1003">Cell membrane</keyword>
<feature type="compositionally biased region" description="Low complexity" evidence="12">
    <location>
        <begin position="1005"/>
        <end position="1022"/>
    </location>
</feature>
<evidence type="ECO:0000256" key="9">
    <source>
        <dbReference type="ARBA" id="ARBA00023136"/>
    </source>
</evidence>
<evidence type="ECO:0000256" key="2">
    <source>
        <dbReference type="ARBA" id="ARBA00010663"/>
    </source>
</evidence>
<dbReference type="InterPro" id="IPR002131">
    <property type="entry name" value="Gphrmn_rcpt_fam"/>
</dbReference>
<dbReference type="PROSITE" id="PS51450">
    <property type="entry name" value="LRR"/>
    <property type="match status" value="5"/>
</dbReference>
<keyword evidence="9 13" id="KW-0472">Membrane</keyword>
<evidence type="ECO:0000256" key="6">
    <source>
        <dbReference type="ARBA" id="ARBA00022737"/>
    </source>
</evidence>
<comment type="subcellular location">
    <subcellularLocation>
        <location evidence="1">Cell membrane</location>
        <topology evidence="1">Multi-pass membrane protein</topology>
    </subcellularLocation>
</comment>
<comment type="similarity">
    <text evidence="2">Belongs to the G-protein coupled receptor 1 family.</text>
</comment>
<evidence type="ECO:0000256" key="1">
    <source>
        <dbReference type="ARBA" id="ARBA00004651"/>
    </source>
</evidence>
<keyword evidence="14" id="KW-0732">Signal</keyword>
<evidence type="ECO:0000256" key="5">
    <source>
        <dbReference type="ARBA" id="ARBA00022692"/>
    </source>
</evidence>
<evidence type="ECO:0000256" key="11">
    <source>
        <dbReference type="ARBA" id="ARBA00023224"/>
    </source>
</evidence>
<keyword evidence="17" id="KW-1185">Reference proteome</keyword>
<evidence type="ECO:0000256" key="12">
    <source>
        <dbReference type="SAM" id="MobiDB-lite"/>
    </source>
</evidence>
<evidence type="ECO:0000313" key="17">
    <source>
        <dbReference type="Proteomes" id="UP000198287"/>
    </source>
</evidence>
<keyword evidence="10 16" id="KW-0675">Receptor</keyword>
<dbReference type="CDD" id="cd15136">
    <property type="entry name" value="7tmA_Glyco_hormone_R"/>
    <property type="match status" value="1"/>
</dbReference>
<feature type="domain" description="G-protein coupled receptors family 1 profile" evidence="15">
    <location>
        <begin position="613"/>
        <end position="823"/>
    </location>
</feature>
<comment type="caution">
    <text evidence="16">The sequence shown here is derived from an EMBL/GenBank/DDBJ whole genome shotgun (WGS) entry which is preliminary data.</text>
</comment>
<evidence type="ECO:0000256" key="14">
    <source>
        <dbReference type="SAM" id="SignalP"/>
    </source>
</evidence>
<keyword evidence="8" id="KW-0297">G-protein coupled receptor</keyword>
<evidence type="ECO:0000256" key="8">
    <source>
        <dbReference type="ARBA" id="ARBA00023040"/>
    </source>
</evidence>
<feature type="region of interest" description="Disordered" evidence="12">
    <location>
        <begin position="1229"/>
        <end position="1289"/>
    </location>
</feature>
<keyword evidence="6" id="KW-0677">Repeat</keyword>
<dbReference type="InterPro" id="IPR017452">
    <property type="entry name" value="GPCR_Rhodpsn_7TM"/>
</dbReference>
<dbReference type="GO" id="GO:0007189">
    <property type="term" value="P:adenylate cyclase-activating G protein-coupled receptor signaling pathway"/>
    <property type="evidence" value="ECO:0007669"/>
    <property type="project" value="TreeGrafter"/>
</dbReference>
<dbReference type="PRINTS" id="PR00237">
    <property type="entry name" value="GPCRRHODOPSN"/>
</dbReference>
<dbReference type="SMART" id="SM00365">
    <property type="entry name" value="LRR_SD22"/>
    <property type="match status" value="5"/>
</dbReference>
<feature type="compositionally biased region" description="Basic residues" evidence="12">
    <location>
        <begin position="1167"/>
        <end position="1184"/>
    </location>
</feature>
<dbReference type="GO" id="GO:0009755">
    <property type="term" value="P:hormone-mediated signaling pathway"/>
    <property type="evidence" value="ECO:0007669"/>
    <property type="project" value="TreeGrafter"/>
</dbReference>
<feature type="region of interest" description="Disordered" evidence="12">
    <location>
        <begin position="1326"/>
        <end position="1361"/>
    </location>
</feature>
<feature type="transmembrane region" description="Helical" evidence="13">
    <location>
        <begin position="712"/>
        <end position="732"/>
    </location>
</feature>
<feature type="region of interest" description="Disordered" evidence="12">
    <location>
        <begin position="1424"/>
        <end position="1447"/>
    </location>
</feature>
<evidence type="ECO:0000256" key="13">
    <source>
        <dbReference type="SAM" id="Phobius"/>
    </source>
</evidence>
<feature type="chain" id="PRO_5011968563" evidence="14">
    <location>
        <begin position="27"/>
        <end position="1542"/>
    </location>
</feature>
<feature type="compositionally biased region" description="Low complexity" evidence="12">
    <location>
        <begin position="961"/>
        <end position="972"/>
    </location>
</feature>
<feature type="transmembrane region" description="Helical" evidence="13">
    <location>
        <begin position="670"/>
        <end position="691"/>
    </location>
</feature>
<dbReference type="PROSITE" id="PS00237">
    <property type="entry name" value="G_PROTEIN_RECEP_F1_1"/>
    <property type="match status" value="1"/>
</dbReference>
<feature type="compositionally biased region" description="Polar residues" evidence="12">
    <location>
        <begin position="1136"/>
        <end position="1158"/>
    </location>
</feature>
<proteinExistence type="inferred from homology"/>
<dbReference type="PANTHER" id="PTHR24372">
    <property type="entry name" value="GLYCOPROTEIN HORMONE RECEPTOR"/>
    <property type="match status" value="1"/>
</dbReference>